<name>A0ABT0V6N5_9HYPH</name>
<comment type="caution">
    <text evidence="1">The sequence shown here is derived from an EMBL/GenBank/DDBJ whole genome shotgun (WGS) entry which is preliminary data.</text>
</comment>
<dbReference type="Proteomes" id="UP001155079">
    <property type="component" value="Unassembled WGS sequence"/>
</dbReference>
<reference evidence="1 2" key="1">
    <citation type="submission" date="2022-06" db="EMBL/GenBank/DDBJ databases">
        <authorList>
            <person name="Sun Q."/>
        </authorList>
    </citation>
    <scope>NUCLEOTIDE SEQUENCE [LARGE SCALE GENOMIC DNA]</scope>
    <source>
        <strain evidence="1 2">S153</strain>
    </source>
</reference>
<dbReference type="SUPFAM" id="SSF55469">
    <property type="entry name" value="FMN-dependent nitroreductase-like"/>
    <property type="match status" value="2"/>
</dbReference>
<dbReference type="EMBL" id="JAMQAY010000001">
    <property type="protein sequence ID" value="MCM2400093.1"/>
    <property type="molecule type" value="Genomic_DNA"/>
</dbReference>
<keyword evidence="2" id="KW-1185">Reference proteome</keyword>
<gene>
    <name evidence="1" type="ORF">NBH20_02935</name>
</gene>
<dbReference type="PANTHER" id="PTHR23026:SF123">
    <property type="entry name" value="NAD(P)H NITROREDUCTASE RV3131-RELATED"/>
    <property type="match status" value="1"/>
</dbReference>
<accession>A0ABT0V6N5</accession>
<dbReference type="PANTHER" id="PTHR23026">
    <property type="entry name" value="NADPH NITROREDUCTASE"/>
    <property type="match status" value="1"/>
</dbReference>
<dbReference type="InterPro" id="IPR050627">
    <property type="entry name" value="Nitroreductase/BluB"/>
</dbReference>
<dbReference type="Gene3D" id="3.40.109.10">
    <property type="entry name" value="NADH Oxidase"/>
    <property type="match status" value="1"/>
</dbReference>
<evidence type="ECO:0000313" key="1">
    <source>
        <dbReference type="EMBL" id="MCM2400093.1"/>
    </source>
</evidence>
<evidence type="ECO:0000313" key="2">
    <source>
        <dbReference type="Proteomes" id="UP001155079"/>
    </source>
</evidence>
<dbReference type="InterPro" id="IPR000415">
    <property type="entry name" value="Nitroreductase-like"/>
</dbReference>
<dbReference type="NCBIfam" id="NF047509">
    <property type="entry name" value="Rv3131_FMN_oxido"/>
    <property type="match status" value="1"/>
</dbReference>
<sequence length="367" mass="39567">MLSRRAILTGGAGFIALGAGGSVLSLGIELRRYQDYAQRIRAPLGADPSFVELVRHATLAANGHNTQPWLYRLSGDRIFIRPDFSRRTPVVDPDDHHLYVGLGCALENLMIAAAATGRIVDVALIDEGLNGVAVTLSRGAPTGERVMEMAAAIPFRQSTRSIYDGRPVASGDLERLAKVAAVAGVDTAIVTERSQIDRVRNLVIAGNDVQMTDRAFIRELKDWLRFSPYTARHRGDGLYSPASGNPALPEWLGPLAFDLAFKPASEADKYSRHMDTSAGVAVFSAAEEGPAGWIAVGQACQRFCLMATVLGLRTAFINQPVEVAALRGDLSILAGFGGRRPDIVLRFGYAPAMIYSPRRPVEAVIEV</sequence>
<proteinExistence type="predicted"/>
<dbReference type="RefSeq" id="WP_250943878.1">
    <property type="nucleotide sequence ID" value="NZ_JAMQAY010000001.1"/>
</dbReference>
<protein>
    <submittedName>
        <fullName evidence="1">Nitroreductase family protein</fullName>
    </submittedName>
</protein>
<organism evidence="1 2">
    <name type="scientific">Ciceribacter sichuanensis</name>
    <dbReference type="NCBI Taxonomy" id="2949647"/>
    <lineage>
        <taxon>Bacteria</taxon>
        <taxon>Pseudomonadati</taxon>
        <taxon>Pseudomonadota</taxon>
        <taxon>Alphaproteobacteria</taxon>
        <taxon>Hyphomicrobiales</taxon>
        <taxon>Rhizobiaceae</taxon>
        <taxon>Ciceribacter</taxon>
    </lineage>
</organism>